<dbReference type="Gene3D" id="2.40.50.1070">
    <property type="match status" value="1"/>
</dbReference>
<keyword evidence="2 6" id="KW-0489">Methyltransferase</keyword>
<evidence type="ECO:0000256" key="1">
    <source>
        <dbReference type="ARBA" id="ARBA00022485"/>
    </source>
</evidence>
<reference evidence="8 9" key="1">
    <citation type="submission" date="2022-06" db="EMBL/GenBank/DDBJ databases">
        <title>Acetobacer genomes from food samples.</title>
        <authorList>
            <person name="Sombolestani A."/>
        </authorList>
    </citation>
    <scope>NUCLEOTIDE SEQUENCE [LARGE SCALE GENOMIC DNA]</scope>
    <source>
        <strain evidence="8 9">R-83285</strain>
    </source>
</reference>
<dbReference type="SUPFAM" id="SSF50249">
    <property type="entry name" value="Nucleic acid-binding proteins"/>
    <property type="match status" value="1"/>
</dbReference>
<dbReference type="PANTHER" id="PTHR11061:SF49">
    <property type="entry name" value="23S RRNA (URACIL(1939)-C(5))-METHYLTRANSFERASE RLMD"/>
    <property type="match status" value="1"/>
</dbReference>
<dbReference type="Pfam" id="PF05958">
    <property type="entry name" value="tRNA_U5-meth_tr"/>
    <property type="match status" value="1"/>
</dbReference>
<dbReference type="Gene3D" id="2.40.50.140">
    <property type="entry name" value="Nucleic acid-binding proteins"/>
    <property type="match status" value="1"/>
</dbReference>
<dbReference type="GO" id="GO:0008168">
    <property type="term" value="F:methyltransferase activity"/>
    <property type="evidence" value="ECO:0007669"/>
    <property type="project" value="UniProtKB-KW"/>
</dbReference>
<evidence type="ECO:0000259" key="7">
    <source>
        <dbReference type="PROSITE" id="PS50926"/>
    </source>
</evidence>
<feature type="active site" description="Nucleophile" evidence="6">
    <location>
        <position position="377"/>
    </location>
</feature>
<feature type="binding site" evidence="6">
    <location>
        <position position="308"/>
    </location>
    <ligand>
        <name>S-adenosyl-L-methionine</name>
        <dbReference type="ChEBI" id="CHEBI:59789"/>
    </ligand>
</feature>
<keyword evidence="3 6" id="KW-0808">Transferase</keyword>
<feature type="binding site" evidence="6">
    <location>
        <position position="288"/>
    </location>
    <ligand>
        <name>S-adenosyl-L-methionine</name>
        <dbReference type="ChEBI" id="CHEBI:59789"/>
    </ligand>
</feature>
<dbReference type="EC" id="2.1.1.190" evidence="8"/>
<keyword evidence="5" id="KW-0411">Iron-sulfur</keyword>
<name>A0ABT1EXD3_9PROT</name>
<dbReference type="RefSeq" id="WP_165990818.1">
    <property type="nucleotide sequence ID" value="NZ_JAMYZY010000002.1"/>
</dbReference>
<dbReference type="Proteomes" id="UP001523528">
    <property type="component" value="Unassembled WGS sequence"/>
</dbReference>
<dbReference type="NCBIfam" id="TIGR00479">
    <property type="entry name" value="rumA"/>
    <property type="match status" value="1"/>
</dbReference>
<keyword evidence="1" id="KW-0408">Iron</keyword>
<dbReference type="PROSITE" id="PS50926">
    <property type="entry name" value="TRAM"/>
    <property type="match status" value="1"/>
</dbReference>
<dbReference type="Gene3D" id="3.40.50.150">
    <property type="entry name" value="Vaccinia Virus protein VP39"/>
    <property type="match status" value="1"/>
</dbReference>
<evidence type="ECO:0000256" key="3">
    <source>
        <dbReference type="ARBA" id="ARBA00022679"/>
    </source>
</evidence>
<protein>
    <submittedName>
        <fullName evidence="8">23S rRNA (Uracil(1939)-C(5))-methyltransferase RlmD</fullName>
        <ecNumber evidence="8">2.1.1.190</ecNumber>
    </submittedName>
</protein>
<evidence type="ECO:0000313" key="9">
    <source>
        <dbReference type="Proteomes" id="UP001523528"/>
    </source>
</evidence>
<feature type="binding site" evidence="6">
    <location>
        <position position="257"/>
    </location>
    <ligand>
        <name>S-adenosyl-L-methionine</name>
        <dbReference type="ChEBI" id="CHEBI:59789"/>
    </ligand>
</feature>
<dbReference type="InterPro" id="IPR012340">
    <property type="entry name" value="NA-bd_OB-fold"/>
</dbReference>
<feature type="domain" description="TRAM" evidence="7">
    <location>
        <begin position="1"/>
        <end position="53"/>
    </location>
</feature>
<sequence>MSDILEVTISHLATQGDGAARLPDGHTVFVADTLPGEQVNIRLQPNGRGQLVDILAPSPHRTTPPCPLFDRCGGCTLQYMDMPALLAWKTGLVSHALEKAGFDVPADITSFQVPPNSRRRADLAVRRTEQGIVIGLHAKGSHDVTDMTSCAVLHPAIVASLPALRATIRSLNAVHKAADLHINLLDSGLDILLSTDSPLIATDRQRLTALAEELDIPRISWQRLKATGPSETAVQRAPVYQTIAGHQLTPPPGAFLQATAQSESAIQQAVLDALPARLGKRANLIELYAGCGTLSLPLGERCQVQAYEGYEPALAALKSVGKSRITPICRDLNRQPVMGKDLGKAEVVVLDPPHAGAKLQMRQIALGKPDYVIYVSCNPAALSNDTSLLAAAGYKLETVSVIDQFLWSPETEAVCRFKRESSRRSRNALSHWG</sequence>
<evidence type="ECO:0000313" key="8">
    <source>
        <dbReference type="EMBL" id="MCP1257590.1"/>
    </source>
</evidence>
<organism evidence="8 9">
    <name type="scientific">Acetobacter lambici</name>
    <dbReference type="NCBI Taxonomy" id="1332824"/>
    <lineage>
        <taxon>Bacteria</taxon>
        <taxon>Pseudomonadati</taxon>
        <taxon>Pseudomonadota</taxon>
        <taxon>Alphaproteobacteria</taxon>
        <taxon>Acetobacterales</taxon>
        <taxon>Acetobacteraceae</taxon>
        <taxon>Acetobacter</taxon>
    </lineage>
</organism>
<dbReference type="PROSITE" id="PS51687">
    <property type="entry name" value="SAM_MT_RNA_M5U"/>
    <property type="match status" value="1"/>
</dbReference>
<dbReference type="InterPro" id="IPR002792">
    <property type="entry name" value="TRAM_dom"/>
</dbReference>
<dbReference type="Pfam" id="PF01938">
    <property type="entry name" value="TRAM"/>
    <property type="match status" value="1"/>
</dbReference>
<gene>
    <name evidence="8" type="primary">rlmD</name>
    <name evidence="8" type="ORF">NKW50_03155</name>
</gene>
<feature type="binding site" evidence="6">
    <location>
        <position position="351"/>
    </location>
    <ligand>
        <name>S-adenosyl-L-methionine</name>
        <dbReference type="ChEBI" id="CHEBI:59789"/>
    </ligand>
</feature>
<evidence type="ECO:0000256" key="4">
    <source>
        <dbReference type="ARBA" id="ARBA00022691"/>
    </source>
</evidence>
<keyword evidence="4 6" id="KW-0949">S-adenosyl-L-methionine</keyword>
<dbReference type="EMBL" id="JAMYZZ010000002">
    <property type="protein sequence ID" value="MCP1257590.1"/>
    <property type="molecule type" value="Genomic_DNA"/>
</dbReference>
<keyword evidence="1" id="KW-0479">Metal-binding</keyword>
<comment type="similarity">
    <text evidence="6">Belongs to the class I-like SAM-binding methyltransferase superfamily. RNA M5U methyltransferase family.</text>
</comment>
<proteinExistence type="inferred from homology"/>
<comment type="caution">
    <text evidence="8">The sequence shown here is derived from an EMBL/GenBank/DDBJ whole genome shotgun (WGS) entry which is preliminary data.</text>
</comment>
<evidence type="ECO:0000256" key="6">
    <source>
        <dbReference type="PROSITE-ProRule" id="PRU01024"/>
    </source>
</evidence>
<dbReference type="GO" id="GO:0032259">
    <property type="term" value="P:methylation"/>
    <property type="evidence" value="ECO:0007669"/>
    <property type="project" value="UniProtKB-KW"/>
</dbReference>
<keyword evidence="1" id="KW-0004">4Fe-4S</keyword>
<accession>A0ABT1EXD3</accession>
<dbReference type="SUPFAM" id="SSF53335">
    <property type="entry name" value="S-adenosyl-L-methionine-dependent methyltransferases"/>
    <property type="match status" value="1"/>
</dbReference>
<keyword evidence="9" id="KW-1185">Reference proteome</keyword>
<evidence type="ECO:0000256" key="5">
    <source>
        <dbReference type="ARBA" id="ARBA00023014"/>
    </source>
</evidence>
<dbReference type="InterPro" id="IPR029063">
    <property type="entry name" value="SAM-dependent_MTases_sf"/>
</dbReference>
<dbReference type="InterPro" id="IPR010280">
    <property type="entry name" value="U5_MeTrfase_fam"/>
</dbReference>
<evidence type="ECO:0000256" key="2">
    <source>
        <dbReference type="ARBA" id="ARBA00022603"/>
    </source>
</evidence>
<dbReference type="PANTHER" id="PTHR11061">
    <property type="entry name" value="RNA M5U METHYLTRANSFERASE"/>
    <property type="match status" value="1"/>
</dbReference>